<feature type="chain" id="PRO_5047318660" evidence="2">
    <location>
        <begin position="29"/>
        <end position="480"/>
    </location>
</feature>
<accession>A0ABM0K4C5</accession>
<organism evidence="3 4">
    <name type="scientific">Aplysia californica</name>
    <name type="common">California sea hare</name>
    <dbReference type="NCBI Taxonomy" id="6500"/>
    <lineage>
        <taxon>Eukaryota</taxon>
        <taxon>Metazoa</taxon>
        <taxon>Spiralia</taxon>
        <taxon>Lophotrochozoa</taxon>
        <taxon>Mollusca</taxon>
        <taxon>Gastropoda</taxon>
        <taxon>Heterobranchia</taxon>
        <taxon>Euthyneura</taxon>
        <taxon>Tectipleura</taxon>
        <taxon>Aplysiida</taxon>
        <taxon>Aplysioidea</taxon>
        <taxon>Aplysiidae</taxon>
        <taxon>Aplysia</taxon>
    </lineage>
</organism>
<feature type="compositionally biased region" description="Low complexity" evidence="1">
    <location>
        <begin position="42"/>
        <end position="124"/>
    </location>
</feature>
<reference evidence="4" key="1">
    <citation type="submission" date="2025-08" db="UniProtKB">
        <authorList>
            <consortium name="RefSeq"/>
        </authorList>
    </citation>
    <scope>IDENTIFICATION</scope>
</reference>
<dbReference type="Proteomes" id="UP000694888">
    <property type="component" value="Unplaced"/>
</dbReference>
<protein>
    <submittedName>
        <fullName evidence="4">Serine-rich adhesin for platelets</fullName>
    </submittedName>
</protein>
<evidence type="ECO:0000313" key="4">
    <source>
        <dbReference type="RefSeq" id="XP_005108439.2"/>
    </source>
</evidence>
<evidence type="ECO:0000256" key="1">
    <source>
        <dbReference type="SAM" id="MobiDB-lite"/>
    </source>
</evidence>
<feature type="compositionally biased region" description="Basic residues" evidence="1">
    <location>
        <begin position="173"/>
        <end position="190"/>
    </location>
</feature>
<gene>
    <name evidence="4" type="primary">LOC101864554</name>
</gene>
<feature type="compositionally biased region" description="Basic residues" evidence="1">
    <location>
        <begin position="31"/>
        <end position="41"/>
    </location>
</feature>
<name>A0ABM0K4C5_APLCA</name>
<dbReference type="RefSeq" id="XP_005108439.2">
    <property type="nucleotide sequence ID" value="XM_005108382.3"/>
</dbReference>
<evidence type="ECO:0000256" key="2">
    <source>
        <dbReference type="SAM" id="SignalP"/>
    </source>
</evidence>
<sequence>MRLFGSPSVLALAALVIVCLLMCETAEGRKKSGSSKKKPSKSRSGSRSSSSSSSVGTGSKSGSSSSRSGSGSSSGSSSGSVGTGSKSGSSSSSSGSGSSSGSLSGSSGSDFQTGSSGKVSSSGSSGTGYYGTGSQWFAKKGKSSSTSKSGSKKKPKSSKGGSDPDSWDSNRSSSKKKKKKSKKTKKKKSSLKSLLSILKKKVKKIIPKGKRLSPTEKIVAWGAVSWLASQKLQNTARFMSSRCRKRFHYCRSNTASVYNDYCSFTRTERNCLVTTGCSKRERRWLDTSACETEDNSTSIVNWNQTSWAANEVLQLSVSLTTPQCQQSFETCRSAYTASDDVGSYCAMIETKRSCLEACTGDERDDMTDAACTRSAVNWEDGSWTVGTRFQLTMILTDPGCQERFEGCRNGYVDSGSVGSYCQMTSRAESCLRENGSCSLTDWENLNDAACNNKSARDLQGSWTKIFLLTSLAGLALRIFG</sequence>
<dbReference type="GeneID" id="101864554"/>
<keyword evidence="2" id="KW-0732">Signal</keyword>
<proteinExistence type="predicted"/>
<feature type="signal peptide" evidence="2">
    <location>
        <begin position="1"/>
        <end position="28"/>
    </location>
</feature>
<keyword evidence="3" id="KW-1185">Reference proteome</keyword>
<feature type="region of interest" description="Disordered" evidence="1">
    <location>
        <begin position="27"/>
        <end position="191"/>
    </location>
</feature>
<evidence type="ECO:0000313" key="3">
    <source>
        <dbReference type="Proteomes" id="UP000694888"/>
    </source>
</evidence>